<dbReference type="PRINTS" id="PR00502">
    <property type="entry name" value="NUDIXFAMILY"/>
</dbReference>
<comment type="caution">
    <text evidence="5">The sequence shown here is derived from an EMBL/GenBank/DDBJ whole genome shotgun (WGS) entry which is preliminary data.</text>
</comment>
<evidence type="ECO:0000256" key="2">
    <source>
        <dbReference type="ARBA" id="ARBA00022801"/>
    </source>
</evidence>
<evidence type="ECO:0000313" key="5">
    <source>
        <dbReference type="EMBL" id="RMB62193.1"/>
    </source>
</evidence>
<protein>
    <submittedName>
        <fullName evidence="5">NUDIX domain-containing protein</fullName>
    </submittedName>
</protein>
<dbReference type="PROSITE" id="PS51462">
    <property type="entry name" value="NUDIX"/>
    <property type="match status" value="1"/>
</dbReference>
<reference evidence="5 6" key="1">
    <citation type="submission" date="2018-10" db="EMBL/GenBank/DDBJ databases">
        <title>Tessaracoccus antarcticuss sp. nov., isolated from sediment.</title>
        <authorList>
            <person name="Zhou L.Y."/>
            <person name="Du Z.J."/>
        </authorList>
    </citation>
    <scope>NUCLEOTIDE SEQUENCE [LARGE SCALE GENOMIC DNA]</scope>
    <source>
        <strain evidence="5 6">JDX10</strain>
    </source>
</reference>
<dbReference type="InterPro" id="IPR015797">
    <property type="entry name" value="NUDIX_hydrolase-like_dom_sf"/>
</dbReference>
<accession>A0A3M0GKQ2</accession>
<evidence type="ECO:0000259" key="4">
    <source>
        <dbReference type="PROSITE" id="PS51462"/>
    </source>
</evidence>
<keyword evidence="2 3" id="KW-0378">Hydrolase</keyword>
<dbReference type="PROSITE" id="PS00893">
    <property type="entry name" value="NUDIX_BOX"/>
    <property type="match status" value="1"/>
</dbReference>
<dbReference type="PANTHER" id="PTHR43736">
    <property type="entry name" value="ADP-RIBOSE PYROPHOSPHATASE"/>
    <property type="match status" value="1"/>
</dbReference>
<evidence type="ECO:0000256" key="3">
    <source>
        <dbReference type="RuleBase" id="RU003476"/>
    </source>
</evidence>
<dbReference type="RefSeq" id="WP_121900743.1">
    <property type="nucleotide sequence ID" value="NZ_REFW01000001.1"/>
</dbReference>
<dbReference type="GO" id="GO:0016787">
    <property type="term" value="F:hydrolase activity"/>
    <property type="evidence" value="ECO:0007669"/>
    <property type="project" value="UniProtKB-KW"/>
</dbReference>
<dbReference type="PANTHER" id="PTHR43736:SF1">
    <property type="entry name" value="DIHYDRONEOPTERIN TRIPHOSPHATE DIPHOSPHATASE"/>
    <property type="match status" value="1"/>
</dbReference>
<keyword evidence="6" id="KW-1185">Reference proteome</keyword>
<organism evidence="5 6">
    <name type="scientific">Tessaracoccus antarcticus</name>
    <dbReference type="NCBI Taxonomy" id="2479848"/>
    <lineage>
        <taxon>Bacteria</taxon>
        <taxon>Bacillati</taxon>
        <taxon>Actinomycetota</taxon>
        <taxon>Actinomycetes</taxon>
        <taxon>Propionibacteriales</taxon>
        <taxon>Propionibacteriaceae</taxon>
        <taxon>Tessaracoccus</taxon>
    </lineage>
</organism>
<name>A0A3M0GKQ2_9ACTN</name>
<proteinExistence type="inferred from homology"/>
<dbReference type="Gene3D" id="3.90.79.10">
    <property type="entry name" value="Nucleoside Triphosphate Pyrophosphohydrolase"/>
    <property type="match status" value="1"/>
</dbReference>
<sequence>MRVVGVLSPVGSQRVNVTIRHGEHPAEALFARGFVPVRPLAANLVEDEIVFTYLVRDVSSGDRRPRRRHVVHEEPSAAQQPVVHQRIGAYAVVLSERGLLGTVNSSLTGAPGTWTLPGGGIDPGESPSQAVLREVFEEAGQEIRIVRVLALESDHWIGRSTTGVLEDFHALRIVYGATSEAPSDPVVHDLGGSTERADWVPLRTWRALHWTISSRTLLARHLRSLSGHQFLK</sequence>
<evidence type="ECO:0000256" key="1">
    <source>
        <dbReference type="ARBA" id="ARBA00005582"/>
    </source>
</evidence>
<dbReference type="InterPro" id="IPR020084">
    <property type="entry name" value="NUDIX_hydrolase_CS"/>
</dbReference>
<gene>
    <name evidence="5" type="ORF">EAX62_06410</name>
</gene>
<dbReference type="Pfam" id="PF00293">
    <property type="entry name" value="NUDIX"/>
    <property type="match status" value="1"/>
</dbReference>
<dbReference type="InterPro" id="IPR020476">
    <property type="entry name" value="Nudix_hydrolase"/>
</dbReference>
<dbReference type="EMBL" id="REFW01000001">
    <property type="protein sequence ID" value="RMB62193.1"/>
    <property type="molecule type" value="Genomic_DNA"/>
</dbReference>
<feature type="domain" description="Nudix hydrolase" evidence="4">
    <location>
        <begin position="84"/>
        <end position="224"/>
    </location>
</feature>
<dbReference type="SUPFAM" id="SSF55811">
    <property type="entry name" value="Nudix"/>
    <property type="match status" value="1"/>
</dbReference>
<dbReference type="CDD" id="cd02883">
    <property type="entry name" value="NUDIX_Hydrolase"/>
    <property type="match status" value="1"/>
</dbReference>
<comment type="similarity">
    <text evidence="1 3">Belongs to the Nudix hydrolase family.</text>
</comment>
<evidence type="ECO:0000313" key="6">
    <source>
        <dbReference type="Proteomes" id="UP000275256"/>
    </source>
</evidence>
<dbReference type="Proteomes" id="UP000275256">
    <property type="component" value="Unassembled WGS sequence"/>
</dbReference>
<dbReference type="InterPro" id="IPR000086">
    <property type="entry name" value="NUDIX_hydrolase_dom"/>
</dbReference>
<dbReference type="OrthoDB" id="9804442at2"/>
<dbReference type="AlphaFoldDB" id="A0A3M0GKQ2"/>